<proteinExistence type="predicted"/>
<keyword evidence="1" id="KW-0472">Membrane</keyword>
<evidence type="ECO:0000313" key="2">
    <source>
        <dbReference type="EMBL" id="OGZ73706.1"/>
    </source>
</evidence>
<gene>
    <name evidence="2" type="ORF">A2908_03710</name>
</gene>
<evidence type="ECO:0000256" key="1">
    <source>
        <dbReference type="SAM" id="Phobius"/>
    </source>
</evidence>
<keyword evidence="1" id="KW-1133">Transmembrane helix</keyword>
<dbReference type="AlphaFoldDB" id="A0A1G2IG22"/>
<evidence type="ECO:0000313" key="3">
    <source>
        <dbReference type="Proteomes" id="UP000176774"/>
    </source>
</evidence>
<feature type="transmembrane region" description="Helical" evidence="1">
    <location>
        <begin position="6"/>
        <end position="27"/>
    </location>
</feature>
<name>A0A1G2IG22_9BACT</name>
<protein>
    <submittedName>
        <fullName evidence="2">Uncharacterized protein</fullName>
    </submittedName>
</protein>
<keyword evidence="1" id="KW-0812">Transmembrane</keyword>
<organism evidence="2 3">
    <name type="scientific">Candidatus Staskawiczbacteria bacterium RIFCSPLOWO2_01_FULL_38_12b</name>
    <dbReference type="NCBI Taxonomy" id="1802214"/>
    <lineage>
        <taxon>Bacteria</taxon>
        <taxon>Candidatus Staskawicziibacteriota</taxon>
    </lineage>
</organism>
<sequence>MTNKNIIIIILAVGLLVVLGITVSYMINSPVPSENNISPTDNSATTEPESVQDISGQTSTAVTAISYANALVTYADRRIQIDTACRAYPSNITYKDNTGIMIDNRSPQTRTIKIGTTFTVKPWGFKIFVLPDIYLKSKTILVDCDQSQNVATILVQE</sequence>
<accession>A0A1G2IG22</accession>
<dbReference type="Proteomes" id="UP000176774">
    <property type="component" value="Unassembled WGS sequence"/>
</dbReference>
<dbReference type="EMBL" id="MHPA01000009">
    <property type="protein sequence ID" value="OGZ73706.1"/>
    <property type="molecule type" value="Genomic_DNA"/>
</dbReference>
<comment type="caution">
    <text evidence="2">The sequence shown here is derived from an EMBL/GenBank/DDBJ whole genome shotgun (WGS) entry which is preliminary data.</text>
</comment>
<reference evidence="2 3" key="1">
    <citation type="journal article" date="2016" name="Nat. Commun.">
        <title>Thousands of microbial genomes shed light on interconnected biogeochemical processes in an aquifer system.</title>
        <authorList>
            <person name="Anantharaman K."/>
            <person name="Brown C.T."/>
            <person name="Hug L.A."/>
            <person name="Sharon I."/>
            <person name="Castelle C.J."/>
            <person name="Probst A.J."/>
            <person name="Thomas B.C."/>
            <person name="Singh A."/>
            <person name="Wilkins M.J."/>
            <person name="Karaoz U."/>
            <person name="Brodie E.L."/>
            <person name="Williams K.H."/>
            <person name="Hubbard S.S."/>
            <person name="Banfield J.F."/>
        </authorList>
    </citation>
    <scope>NUCLEOTIDE SEQUENCE [LARGE SCALE GENOMIC DNA]</scope>
</reference>